<evidence type="ECO:0000313" key="2">
    <source>
        <dbReference type="EMBL" id="GBN09831.1"/>
    </source>
</evidence>
<accession>A0A4Y2L552</accession>
<dbReference type="Proteomes" id="UP000499080">
    <property type="component" value="Unassembled WGS sequence"/>
</dbReference>
<protein>
    <submittedName>
        <fullName evidence="2">Uncharacterized protein</fullName>
    </submittedName>
</protein>
<proteinExistence type="predicted"/>
<dbReference type="EMBL" id="BGPR01005397">
    <property type="protein sequence ID" value="GBN09831.1"/>
    <property type="molecule type" value="Genomic_DNA"/>
</dbReference>
<comment type="caution">
    <text evidence="2">The sequence shown here is derived from an EMBL/GenBank/DDBJ whole genome shotgun (WGS) entry which is preliminary data.</text>
</comment>
<sequence>MERFQVLTGKNDSSPNNMLQQCGTNQKINHQPAILVLKKGNSGKYKHKVHNPNLPSAMRPVPHSEELPVPRPSVHLVVEDESKAAMEVECEEQDYPTFGTGISSSDPYLLTQGDLNDLV</sequence>
<dbReference type="AlphaFoldDB" id="A0A4Y2L552"/>
<gene>
    <name evidence="2" type="ORF">AVEN_224502_1</name>
</gene>
<organism evidence="2 3">
    <name type="scientific">Araneus ventricosus</name>
    <name type="common">Orbweaver spider</name>
    <name type="synonym">Epeira ventricosa</name>
    <dbReference type="NCBI Taxonomy" id="182803"/>
    <lineage>
        <taxon>Eukaryota</taxon>
        <taxon>Metazoa</taxon>
        <taxon>Ecdysozoa</taxon>
        <taxon>Arthropoda</taxon>
        <taxon>Chelicerata</taxon>
        <taxon>Arachnida</taxon>
        <taxon>Araneae</taxon>
        <taxon>Araneomorphae</taxon>
        <taxon>Entelegynae</taxon>
        <taxon>Araneoidea</taxon>
        <taxon>Araneidae</taxon>
        <taxon>Araneus</taxon>
    </lineage>
</organism>
<evidence type="ECO:0000256" key="1">
    <source>
        <dbReference type="SAM" id="MobiDB-lite"/>
    </source>
</evidence>
<reference evidence="2 3" key="1">
    <citation type="journal article" date="2019" name="Sci. Rep.">
        <title>Orb-weaving spider Araneus ventricosus genome elucidates the spidroin gene catalogue.</title>
        <authorList>
            <person name="Kono N."/>
            <person name="Nakamura H."/>
            <person name="Ohtoshi R."/>
            <person name="Moran D.A.P."/>
            <person name="Shinohara A."/>
            <person name="Yoshida Y."/>
            <person name="Fujiwara M."/>
            <person name="Mori M."/>
            <person name="Tomita M."/>
            <person name="Arakawa K."/>
        </authorList>
    </citation>
    <scope>NUCLEOTIDE SEQUENCE [LARGE SCALE GENOMIC DNA]</scope>
</reference>
<dbReference type="OrthoDB" id="7890494at2759"/>
<keyword evidence="3" id="KW-1185">Reference proteome</keyword>
<evidence type="ECO:0000313" key="3">
    <source>
        <dbReference type="Proteomes" id="UP000499080"/>
    </source>
</evidence>
<name>A0A4Y2L552_ARAVE</name>
<feature type="region of interest" description="Disordered" evidence="1">
    <location>
        <begin position="41"/>
        <end position="72"/>
    </location>
</feature>